<dbReference type="EMBL" id="AP014546">
    <property type="protein sequence ID" value="BBB29573.1"/>
    <property type="molecule type" value="Genomic_DNA"/>
</dbReference>
<proteinExistence type="predicted"/>
<keyword evidence="3" id="KW-1185">Reference proteome</keyword>
<gene>
    <name evidence="2" type="ORF">NEJAP_1621</name>
</gene>
<dbReference type="AlphaFoldDB" id="A0A7R6PH88"/>
<protein>
    <submittedName>
        <fullName evidence="2">Uncharacterized protein</fullName>
    </submittedName>
</protein>
<dbReference type="RefSeq" id="WP_201350180.1">
    <property type="nucleotide sequence ID" value="NZ_AP014546.1"/>
</dbReference>
<evidence type="ECO:0000256" key="1">
    <source>
        <dbReference type="SAM" id="Phobius"/>
    </source>
</evidence>
<feature type="transmembrane region" description="Helical" evidence="1">
    <location>
        <begin position="12"/>
        <end position="31"/>
    </location>
</feature>
<keyword evidence="1" id="KW-0812">Transmembrane</keyword>
<reference evidence="2 3" key="1">
    <citation type="journal article" date="2008" name="Int. J. Syst. Evol. Microbiol.">
        <title>Neptunomonas japonica sp. nov., an Osedax japonicus symbiont-like bacterium isolated from sediment adjacent to sperm whale carcasses off Kagoshima, Japan.</title>
        <authorList>
            <person name="Miyazaki M."/>
            <person name="Nogi Y."/>
            <person name="Fujiwara Y."/>
            <person name="Kawato M."/>
            <person name="Kubokawa K."/>
            <person name="Horikoshi K."/>
        </authorList>
    </citation>
    <scope>NUCLEOTIDE SEQUENCE [LARGE SCALE GENOMIC DNA]</scope>
    <source>
        <strain evidence="2 3">JAMM 1380</strain>
    </source>
</reference>
<keyword evidence="1" id="KW-0472">Membrane</keyword>
<evidence type="ECO:0000313" key="3">
    <source>
        <dbReference type="Proteomes" id="UP000595332"/>
    </source>
</evidence>
<accession>A0A7R6PH88</accession>
<name>A0A7R6PH88_9GAMM</name>
<dbReference type="Proteomes" id="UP000595332">
    <property type="component" value="Chromosome"/>
</dbReference>
<organism evidence="2 3">
    <name type="scientific">Neptunomonas japonica JAMM 1380</name>
    <dbReference type="NCBI Taxonomy" id="1441457"/>
    <lineage>
        <taxon>Bacteria</taxon>
        <taxon>Pseudomonadati</taxon>
        <taxon>Pseudomonadota</taxon>
        <taxon>Gammaproteobacteria</taxon>
        <taxon>Oceanospirillales</taxon>
        <taxon>Oceanospirillaceae</taxon>
        <taxon>Neptunomonas</taxon>
    </lineage>
</organism>
<evidence type="ECO:0000313" key="2">
    <source>
        <dbReference type="EMBL" id="BBB29573.1"/>
    </source>
</evidence>
<feature type="transmembrane region" description="Helical" evidence="1">
    <location>
        <begin position="37"/>
        <end position="58"/>
    </location>
</feature>
<sequence>MSEDRHKTRLIARILAIVVSALFAVFAVAGYQHTGDITQLLVFLVISVIAYGVVIFIFKGIDKLLDSIGDQ</sequence>
<keyword evidence="1" id="KW-1133">Transmembrane helix</keyword>
<dbReference type="KEGG" id="njp:NEJAP_1621"/>